<dbReference type="Proteomes" id="UP001144978">
    <property type="component" value="Unassembled WGS sequence"/>
</dbReference>
<dbReference type="EMBL" id="JANSHE010003666">
    <property type="protein sequence ID" value="KAJ2985064.1"/>
    <property type="molecule type" value="Genomic_DNA"/>
</dbReference>
<evidence type="ECO:0000313" key="2">
    <source>
        <dbReference type="Proteomes" id="UP001144978"/>
    </source>
</evidence>
<keyword evidence="2" id="KW-1185">Reference proteome</keyword>
<sequence>MYLVSRLFHLVAPTLRTLTILQHPDIRLPRIDITFPVLREVSLLADDAVLVQPEPQWSNARDPESKDCREHNQPRFPSLTHLHVVHEGSKRHSWERTLLLWSAEAPALTHLRVSQASNIVPEVLEGLAYEGFPANKAAYRESSAHPDAFRFTHSDHPAPCAAACQRSRASPGDQRPVRSAQR</sequence>
<accession>A0ACC1P1H1</accession>
<gene>
    <name evidence="1" type="ORF">NUW54_g10279</name>
</gene>
<comment type="caution">
    <text evidence="1">The sequence shown here is derived from an EMBL/GenBank/DDBJ whole genome shotgun (WGS) entry which is preliminary data.</text>
</comment>
<reference evidence="1" key="1">
    <citation type="submission" date="2022-08" db="EMBL/GenBank/DDBJ databases">
        <title>Genome Sequence of Pycnoporus sanguineus.</title>
        <authorList>
            <person name="Buettner E."/>
        </authorList>
    </citation>
    <scope>NUCLEOTIDE SEQUENCE</scope>
    <source>
        <strain evidence="1">CG-C14</strain>
    </source>
</reference>
<organism evidence="1 2">
    <name type="scientific">Trametes sanguinea</name>
    <dbReference type="NCBI Taxonomy" id="158606"/>
    <lineage>
        <taxon>Eukaryota</taxon>
        <taxon>Fungi</taxon>
        <taxon>Dikarya</taxon>
        <taxon>Basidiomycota</taxon>
        <taxon>Agaricomycotina</taxon>
        <taxon>Agaricomycetes</taxon>
        <taxon>Polyporales</taxon>
        <taxon>Polyporaceae</taxon>
        <taxon>Trametes</taxon>
    </lineage>
</organism>
<proteinExistence type="predicted"/>
<name>A0ACC1P1H1_9APHY</name>
<evidence type="ECO:0000313" key="1">
    <source>
        <dbReference type="EMBL" id="KAJ2985064.1"/>
    </source>
</evidence>
<protein>
    <submittedName>
        <fullName evidence="1">Uncharacterized protein</fullName>
    </submittedName>
</protein>